<dbReference type="PROSITE" id="PS51084">
    <property type="entry name" value="HIT_2"/>
    <property type="match status" value="1"/>
</dbReference>
<dbReference type="Gene3D" id="3.30.428.10">
    <property type="entry name" value="HIT-like"/>
    <property type="match status" value="1"/>
</dbReference>
<feature type="active site" description="Tele-AMP-histidine intermediate" evidence="1">
    <location>
        <position position="102"/>
    </location>
</feature>
<organism evidence="4 5">
    <name type="scientific">Planococcus halotolerans</name>
    <dbReference type="NCBI Taxonomy" id="2233542"/>
    <lineage>
        <taxon>Bacteria</taxon>
        <taxon>Bacillati</taxon>
        <taxon>Bacillota</taxon>
        <taxon>Bacilli</taxon>
        <taxon>Bacillales</taxon>
        <taxon>Caryophanaceae</taxon>
        <taxon>Planococcus</taxon>
    </lineage>
</organism>
<name>A0A365KWW2_9BACL</name>
<keyword evidence="5" id="KW-1185">Reference proteome</keyword>
<accession>A0A365KWW2</accession>
<sequence>MEKIEECLGCKLANNELETQVVYENEWITCILDHDPFNEGHVLILPKQHYRFIDEFDTETALSVMKAAQLLSRAIKIAFAPDGISICQNGGTFDDLTHFHMHIVPRQEDQDFSSFYTDDVWDNEAIKERLPETRERVAKLVEEMIAV</sequence>
<evidence type="ECO:0000313" key="4">
    <source>
        <dbReference type="EMBL" id="RAZ77654.1"/>
    </source>
</evidence>
<dbReference type="RefSeq" id="WP_112223381.1">
    <property type="nucleotide sequence ID" value="NZ_CP196859.1"/>
</dbReference>
<gene>
    <name evidence="4" type="ORF">DP120_09225</name>
</gene>
<dbReference type="InterPro" id="IPR011146">
    <property type="entry name" value="HIT-like"/>
</dbReference>
<proteinExistence type="predicted"/>
<protein>
    <submittedName>
        <fullName evidence="4">HIT family protein</fullName>
    </submittedName>
</protein>
<dbReference type="EMBL" id="QLZR01000003">
    <property type="protein sequence ID" value="RAZ77654.1"/>
    <property type="molecule type" value="Genomic_DNA"/>
</dbReference>
<dbReference type="PANTHER" id="PTHR46648">
    <property type="entry name" value="HIT FAMILY PROTEIN 1"/>
    <property type="match status" value="1"/>
</dbReference>
<dbReference type="PANTHER" id="PTHR46648:SF1">
    <property type="entry name" value="ADENOSINE 5'-MONOPHOSPHORAMIDASE HNT1"/>
    <property type="match status" value="1"/>
</dbReference>
<evidence type="ECO:0000259" key="3">
    <source>
        <dbReference type="PROSITE" id="PS51084"/>
    </source>
</evidence>
<comment type="caution">
    <text evidence="4">The sequence shown here is derived from an EMBL/GenBank/DDBJ whole genome shotgun (WGS) entry which is preliminary data.</text>
</comment>
<dbReference type="SUPFAM" id="SSF54197">
    <property type="entry name" value="HIT-like"/>
    <property type="match status" value="1"/>
</dbReference>
<dbReference type="GO" id="GO:0009117">
    <property type="term" value="P:nucleotide metabolic process"/>
    <property type="evidence" value="ECO:0007669"/>
    <property type="project" value="TreeGrafter"/>
</dbReference>
<feature type="domain" description="HIT" evidence="3">
    <location>
        <begin position="8"/>
        <end position="114"/>
    </location>
</feature>
<dbReference type="AlphaFoldDB" id="A0A365KWW2"/>
<evidence type="ECO:0000256" key="2">
    <source>
        <dbReference type="PROSITE-ProRule" id="PRU00464"/>
    </source>
</evidence>
<dbReference type="GO" id="GO:0003824">
    <property type="term" value="F:catalytic activity"/>
    <property type="evidence" value="ECO:0007669"/>
    <property type="project" value="InterPro"/>
</dbReference>
<evidence type="ECO:0000256" key="1">
    <source>
        <dbReference type="PIRSR" id="PIRSR601310-1"/>
    </source>
</evidence>
<dbReference type="Pfam" id="PF01230">
    <property type="entry name" value="HIT"/>
    <property type="match status" value="1"/>
</dbReference>
<reference evidence="4 5" key="1">
    <citation type="submission" date="2018-06" db="EMBL/GenBank/DDBJ databases">
        <title>The draft genome sequences of strains SCU63 and S1.</title>
        <authorList>
            <person name="Gan L."/>
        </authorList>
    </citation>
    <scope>NUCLEOTIDE SEQUENCE [LARGE SCALE GENOMIC DNA]</scope>
    <source>
        <strain evidence="4 5">SCU63</strain>
    </source>
</reference>
<feature type="short sequence motif" description="Histidine triad motif" evidence="2">
    <location>
        <begin position="98"/>
        <end position="102"/>
    </location>
</feature>
<dbReference type="Proteomes" id="UP000251002">
    <property type="component" value="Unassembled WGS sequence"/>
</dbReference>
<dbReference type="PRINTS" id="PR00332">
    <property type="entry name" value="HISTRIAD"/>
</dbReference>
<dbReference type="InterPro" id="IPR001310">
    <property type="entry name" value="Histidine_triad_HIT"/>
</dbReference>
<dbReference type="InterPro" id="IPR036265">
    <property type="entry name" value="HIT-like_sf"/>
</dbReference>
<evidence type="ECO:0000313" key="5">
    <source>
        <dbReference type="Proteomes" id="UP000251002"/>
    </source>
</evidence>